<dbReference type="EMBL" id="BNCQ01000005">
    <property type="protein sequence ID" value="GIL98655.1"/>
    <property type="molecule type" value="Genomic_DNA"/>
</dbReference>
<evidence type="ECO:0000313" key="3">
    <source>
        <dbReference type="Proteomes" id="UP000722791"/>
    </source>
</evidence>
<comment type="caution">
    <text evidence="2">The sequence shown here is derived from an EMBL/GenBank/DDBJ whole genome shotgun (WGS) entry which is preliminary data.</text>
</comment>
<evidence type="ECO:0000256" key="1">
    <source>
        <dbReference type="SAM" id="MobiDB-lite"/>
    </source>
</evidence>
<gene>
    <name evidence="2" type="ORF">Vretimale_4039</name>
</gene>
<feature type="non-terminal residue" evidence="2">
    <location>
        <position position="1"/>
    </location>
</feature>
<feature type="compositionally biased region" description="Low complexity" evidence="1">
    <location>
        <begin position="87"/>
        <end position="104"/>
    </location>
</feature>
<feature type="non-terminal residue" evidence="2">
    <location>
        <position position="104"/>
    </location>
</feature>
<protein>
    <submittedName>
        <fullName evidence="2">Uncharacterized protein</fullName>
    </submittedName>
</protein>
<dbReference type="AlphaFoldDB" id="A0A8J4DB56"/>
<sequence>QVALVALAARLQHFRLAQRCAHTTLPTSEELLAGHNGLVTDAVDKCPLDDPSSAQTLQRHLLLHANKLARDHRVALSAIPCEPPRPQQLGPAAGAAGHTTLALD</sequence>
<proteinExistence type="predicted"/>
<organism evidence="2 3">
    <name type="scientific">Volvox reticuliferus</name>
    <dbReference type="NCBI Taxonomy" id="1737510"/>
    <lineage>
        <taxon>Eukaryota</taxon>
        <taxon>Viridiplantae</taxon>
        <taxon>Chlorophyta</taxon>
        <taxon>core chlorophytes</taxon>
        <taxon>Chlorophyceae</taxon>
        <taxon>CS clade</taxon>
        <taxon>Chlamydomonadales</taxon>
        <taxon>Volvocaceae</taxon>
        <taxon>Volvox</taxon>
    </lineage>
</organism>
<name>A0A8J4DB56_9CHLO</name>
<accession>A0A8J4DB56</accession>
<dbReference type="Proteomes" id="UP000722791">
    <property type="component" value="Unassembled WGS sequence"/>
</dbReference>
<feature type="region of interest" description="Disordered" evidence="1">
    <location>
        <begin position="80"/>
        <end position="104"/>
    </location>
</feature>
<evidence type="ECO:0000313" key="2">
    <source>
        <dbReference type="EMBL" id="GIL98655.1"/>
    </source>
</evidence>
<reference evidence="2" key="1">
    <citation type="journal article" date="2021" name="Proc. Natl. Acad. Sci. U.S.A.">
        <title>Three genomes in the algal genus Volvox reveal the fate of a haploid sex-determining region after a transition to homothallism.</title>
        <authorList>
            <person name="Yamamoto K."/>
            <person name="Hamaji T."/>
            <person name="Kawai-Toyooka H."/>
            <person name="Matsuzaki R."/>
            <person name="Takahashi F."/>
            <person name="Nishimura Y."/>
            <person name="Kawachi M."/>
            <person name="Noguchi H."/>
            <person name="Minakuchi Y."/>
            <person name="Umen J.G."/>
            <person name="Toyoda A."/>
            <person name="Nozaki H."/>
        </authorList>
    </citation>
    <scope>NUCLEOTIDE SEQUENCE</scope>
    <source>
        <strain evidence="2">NIES-3785</strain>
    </source>
</reference>